<gene>
    <name evidence="1" type="ORF">WR15_20055</name>
</gene>
<protein>
    <submittedName>
        <fullName evidence="1">Cytochrome O ubiquinol oxidase</fullName>
    </submittedName>
</protein>
<organism evidence="1 2">
    <name type="scientific">Escherichia coli</name>
    <dbReference type="NCBI Taxonomy" id="562"/>
    <lineage>
        <taxon>Bacteria</taxon>
        <taxon>Pseudomonadati</taxon>
        <taxon>Pseudomonadota</taxon>
        <taxon>Gammaproteobacteria</taxon>
        <taxon>Enterobacterales</taxon>
        <taxon>Enterobacteriaceae</taxon>
        <taxon>Escherichia</taxon>
    </lineage>
</organism>
<dbReference type="PATRIC" id="fig|562.7396.peg.4098"/>
<comment type="caution">
    <text evidence="1">The sequence shown here is derived from an EMBL/GenBank/DDBJ whole genome shotgun (WGS) entry which is preliminary data.</text>
</comment>
<dbReference type="EMBL" id="LGZN01000059">
    <property type="protein sequence ID" value="KNF65347.1"/>
    <property type="molecule type" value="Genomic_DNA"/>
</dbReference>
<evidence type="ECO:0000313" key="1">
    <source>
        <dbReference type="EMBL" id="KNF65347.1"/>
    </source>
</evidence>
<evidence type="ECO:0000313" key="2">
    <source>
        <dbReference type="Proteomes" id="UP000037564"/>
    </source>
</evidence>
<dbReference type="Proteomes" id="UP000037564">
    <property type="component" value="Unassembled WGS sequence"/>
</dbReference>
<feature type="non-terminal residue" evidence="1">
    <location>
        <position position="1"/>
    </location>
</feature>
<reference evidence="1 2" key="1">
    <citation type="submission" date="2015-07" db="EMBL/GenBank/DDBJ databases">
        <title>Genome sequences of 64 non-O157:H7 Shiga toxin-producing Escherichia coli strains.</title>
        <authorList>
            <person name="Gonzalez-Escalona N."/>
            <person name="Toro M."/>
            <person name="Timme R."/>
            <person name="Payne J."/>
        </authorList>
    </citation>
    <scope>NUCLEOTIDE SEQUENCE [LARGE SCALE GENOMIC DNA]</scope>
    <source>
        <strain evidence="1 2">CFSAN026843</strain>
    </source>
</reference>
<sequence>ATWHLTQDEFHWLVFGVDWQQVKGHDLAKWVYQEEPEDAQSNAITQ</sequence>
<accession>A0A0B1KR05</accession>
<proteinExistence type="predicted"/>
<name>A0A0B1KR05_ECOLX</name>
<dbReference type="AlphaFoldDB" id="A0A0B1KR05"/>